<dbReference type="RefSeq" id="WP_146790889.1">
    <property type="nucleotide sequence ID" value="NZ_BAABIO010000003.1"/>
</dbReference>
<dbReference type="Proteomes" id="UP000321204">
    <property type="component" value="Chromosome"/>
</dbReference>
<evidence type="ECO:0000313" key="2">
    <source>
        <dbReference type="Proteomes" id="UP000321204"/>
    </source>
</evidence>
<dbReference type="KEGG" id="fgg:FSB75_19455"/>
<organism evidence="1 2">
    <name type="scientific">Flavisolibacter ginsenosidimutans</name>
    <dbReference type="NCBI Taxonomy" id="661481"/>
    <lineage>
        <taxon>Bacteria</taxon>
        <taxon>Pseudomonadati</taxon>
        <taxon>Bacteroidota</taxon>
        <taxon>Chitinophagia</taxon>
        <taxon>Chitinophagales</taxon>
        <taxon>Chitinophagaceae</taxon>
        <taxon>Flavisolibacter</taxon>
    </lineage>
</organism>
<proteinExistence type="predicted"/>
<keyword evidence="2" id="KW-1185">Reference proteome</keyword>
<reference evidence="1 2" key="1">
    <citation type="journal article" date="2015" name="Int. J. Syst. Evol. Microbiol.">
        <title>Flavisolibacter ginsenosidimutans sp. nov., with ginsenoside-converting activity isolated from soil used for cultivating ginseng.</title>
        <authorList>
            <person name="Zhao Y."/>
            <person name="Liu Q."/>
            <person name="Kang M.S."/>
            <person name="Jin F."/>
            <person name="Yu H."/>
            <person name="Im W.T."/>
        </authorList>
    </citation>
    <scope>NUCLEOTIDE SEQUENCE [LARGE SCALE GENOMIC DNA]</scope>
    <source>
        <strain evidence="1 2">Gsoil 636</strain>
    </source>
</reference>
<name>A0A5B8UNN5_9BACT</name>
<dbReference type="AlphaFoldDB" id="A0A5B8UNN5"/>
<evidence type="ECO:0000313" key="1">
    <source>
        <dbReference type="EMBL" id="QEC57992.1"/>
    </source>
</evidence>
<protein>
    <submittedName>
        <fullName evidence="1">Uncharacterized protein</fullName>
    </submittedName>
</protein>
<gene>
    <name evidence="1" type="ORF">FSB75_19455</name>
</gene>
<accession>A0A5B8UNN5</accession>
<sequence length="95" mass="10487">MNNIDNTTVQKLGLRLSDKPINAQTAQASRIFEYPHLENVFVMESDLYGNAMPKDSCFLAFNGRNGLIGKHLSVATLVNSTVADIRRMVESNTDG</sequence>
<dbReference type="EMBL" id="CP042433">
    <property type="protein sequence ID" value="QEC57992.1"/>
    <property type="molecule type" value="Genomic_DNA"/>
</dbReference>
<dbReference type="OrthoDB" id="676776at2"/>